<sequence>MSHAMNQSSALSSSCPQPKQQPPSAASPAAETAPKRLHASIVADARPRLVARASESSPARPRCSLVSKSSSAVPTLSTTHRFLPTYWLPTTMTAAGGVNPTAADLLRQAMVQR</sequence>
<evidence type="ECO:0000313" key="2">
    <source>
        <dbReference type="Proteomes" id="UP000799755"/>
    </source>
</evidence>
<organism evidence="1 2">
    <name type="scientific">Lindgomyces ingoldianus</name>
    <dbReference type="NCBI Taxonomy" id="673940"/>
    <lineage>
        <taxon>Eukaryota</taxon>
        <taxon>Fungi</taxon>
        <taxon>Dikarya</taxon>
        <taxon>Ascomycota</taxon>
        <taxon>Pezizomycotina</taxon>
        <taxon>Dothideomycetes</taxon>
        <taxon>Pleosporomycetidae</taxon>
        <taxon>Pleosporales</taxon>
        <taxon>Lindgomycetaceae</taxon>
        <taxon>Lindgomyces</taxon>
    </lineage>
</organism>
<dbReference type="EMBL" id="MU003500">
    <property type="protein sequence ID" value="KAF2473201.1"/>
    <property type="molecule type" value="Genomic_DNA"/>
</dbReference>
<name>A0ACB6R231_9PLEO</name>
<reference evidence="1" key="1">
    <citation type="journal article" date="2020" name="Stud. Mycol.">
        <title>101 Dothideomycetes genomes: a test case for predicting lifestyles and emergence of pathogens.</title>
        <authorList>
            <person name="Haridas S."/>
            <person name="Albert R."/>
            <person name="Binder M."/>
            <person name="Bloem J."/>
            <person name="Labutti K."/>
            <person name="Salamov A."/>
            <person name="Andreopoulos B."/>
            <person name="Baker S."/>
            <person name="Barry K."/>
            <person name="Bills G."/>
            <person name="Bluhm B."/>
            <person name="Cannon C."/>
            <person name="Castanera R."/>
            <person name="Culley D."/>
            <person name="Daum C."/>
            <person name="Ezra D."/>
            <person name="Gonzalez J."/>
            <person name="Henrissat B."/>
            <person name="Kuo A."/>
            <person name="Liang C."/>
            <person name="Lipzen A."/>
            <person name="Lutzoni F."/>
            <person name="Magnuson J."/>
            <person name="Mondo S."/>
            <person name="Nolan M."/>
            <person name="Ohm R."/>
            <person name="Pangilinan J."/>
            <person name="Park H.-J."/>
            <person name="Ramirez L."/>
            <person name="Alfaro M."/>
            <person name="Sun H."/>
            <person name="Tritt A."/>
            <person name="Yoshinaga Y."/>
            <person name="Zwiers L.-H."/>
            <person name="Turgeon B."/>
            <person name="Goodwin S."/>
            <person name="Spatafora J."/>
            <person name="Crous P."/>
            <person name="Grigoriev I."/>
        </authorList>
    </citation>
    <scope>NUCLEOTIDE SEQUENCE</scope>
    <source>
        <strain evidence="1">ATCC 200398</strain>
    </source>
</reference>
<evidence type="ECO:0000313" key="1">
    <source>
        <dbReference type="EMBL" id="KAF2473201.1"/>
    </source>
</evidence>
<dbReference type="Proteomes" id="UP000799755">
    <property type="component" value="Unassembled WGS sequence"/>
</dbReference>
<comment type="caution">
    <text evidence="1">The sequence shown here is derived from an EMBL/GenBank/DDBJ whole genome shotgun (WGS) entry which is preliminary data.</text>
</comment>
<gene>
    <name evidence="1" type="ORF">BDR25DRAFT_129593</name>
</gene>
<keyword evidence="2" id="KW-1185">Reference proteome</keyword>
<proteinExistence type="predicted"/>
<protein>
    <submittedName>
        <fullName evidence="1">Uncharacterized protein</fullName>
    </submittedName>
</protein>
<accession>A0ACB6R231</accession>